<organism evidence="2 3">
    <name type="scientific">Nocardia sputorum</name>
    <dbReference type="NCBI Taxonomy" id="2984338"/>
    <lineage>
        <taxon>Bacteria</taxon>
        <taxon>Bacillati</taxon>
        <taxon>Actinomycetota</taxon>
        <taxon>Actinomycetes</taxon>
        <taxon>Mycobacteriales</taxon>
        <taxon>Nocardiaceae</taxon>
        <taxon>Nocardia</taxon>
    </lineage>
</organism>
<sequence length="194" mass="20332">MVLELCHDPPTRRTREGTSFGGACGTVFPMTNPKRPGRKPPTPKLPGGRVPGPADVLAAAQAAVEAAQTAAGQALEAAQLTATSAFDTAVRLPPASAQLVAQLPGLIENLTAAIERLNSTIDRLDRTLALADPAFAAYDRLLPRLEGMISLGEDVLGRLAKVPGVALLGKLTGLSAPEPPAEEPVKRKPTRRRR</sequence>
<protein>
    <submittedName>
        <fullName evidence="2">Uncharacterized protein</fullName>
    </submittedName>
</protein>
<feature type="region of interest" description="Disordered" evidence="1">
    <location>
        <begin position="1"/>
        <end position="21"/>
    </location>
</feature>
<gene>
    <name evidence="2" type="ORF">IFM12276_46500</name>
</gene>
<reference evidence="2 3" key="1">
    <citation type="submission" date="2022-11" db="EMBL/GenBank/DDBJ databases">
        <title>Genome Sequencing of Nocardia sp. ON39_IFM12276 and assembly.</title>
        <authorList>
            <person name="Shimojima M."/>
            <person name="Toyokawa M."/>
            <person name="Uesaka K."/>
        </authorList>
    </citation>
    <scope>NUCLEOTIDE SEQUENCE [LARGE SCALE GENOMIC DNA]</scope>
    <source>
        <strain evidence="2 3">IFM 12276</strain>
    </source>
</reference>
<feature type="region of interest" description="Disordered" evidence="1">
    <location>
        <begin position="172"/>
        <end position="194"/>
    </location>
</feature>
<accession>A0ABM8D2U7</accession>
<feature type="region of interest" description="Disordered" evidence="1">
    <location>
        <begin position="29"/>
        <end position="48"/>
    </location>
</feature>
<evidence type="ECO:0000313" key="2">
    <source>
        <dbReference type="EMBL" id="BDU01622.1"/>
    </source>
</evidence>
<name>A0ABM8D2U7_9NOCA</name>
<keyword evidence="3" id="KW-1185">Reference proteome</keyword>
<evidence type="ECO:0000256" key="1">
    <source>
        <dbReference type="SAM" id="MobiDB-lite"/>
    </source>
</evidence>
<evidence type="ECO:0000313" key="3">
    <source>
        <dbReference type="Proteomes" id="UP001317870"/>
    </source>
</evidence>
<dbReference type="EMBL" id="AP026978">
    <property type="protein sequence ID" value="BDU01622.1"/>
    <property type="molecule type" value="Genomic_DNA"/>
</dbReference>
<proteinExistence type="predicted"/>
<feature type="compositionally biased region" description="Basic and acidic residues" evidence="1">
    <location>
        <begin position="1"/>
        <end position="16"/>
    </location>
</feature>
<dbReference type="Proteomes" id="UP001317870">
    <property type="component" value="Chromosome"/>
</dbReference>